<dbReference type="EMBL" id="JADKGY010000001">
    <property type="protein sequence ID" value="MBK9981984.1"/>
    <property type="molecule type" value="Genomic_DNA"/>
</dbReference>
<protein>
    <submittedName>
        <fullName evidence="2">Uncharacterized protein</fullName>
    </submittedName>
</protein>
<proteinExistence type="predicted"/>
<feature type="region of interest" description="Disordered" evidence="1">
    <location>
        <begin position="28"/>
        <end position="54"/>
    </location>
</feature>
<reference evidence="2 3" key="1">
    <citation type="submission" date="2020-10" db="EMBL/GenBank/DDBJ databases">
        <title>Connecting structure to function with the recovery of over 1000 high-quality activated sludge metagenome-assembled genomes encoding full-length rRNA genes using long-read sequencing.</title>
        <authorList>
            <person name="Singleton C.M."/>
            <person name="Petriglieri F."/>
            <person name="Kristensen J.M."/>
            <person name="Kirkegaard R.H."/>
            <person name="Michaelsen T.Y."/>
            <person name="Andersen M.H."/>
            <person name="Karst S.M."/>
            <person name="Dueholm M.S."/>
            <person name="Nielsen P.H."/>
            <person name="Albertsen M."/>
        </authorList>
    </citation>
    <scope>NUCLEOTIDE SEQUENCE [LARGE SCALE GENOMIC DNA]</scope>
    <source>
        <strain evidence="2">Ribe_18-Q3-R11-54_MAXAC.273</strain>
    </source>
</reference>
<evidence type="ECO:0000256" key="1">
    <source>
        <dbReference type="SAM" id="MobiDB-lite"/>
    </source>
</evidence>
<sequence length="54" mass="6005">MRHIYGTGCLRPQTCTAISGSLQYLYSATTPSPKNENKDSPPDDNNPVPYYVQN</sequence>
<comment type="caution">
    <text evidence="2">The sequence shown here is derived from an EMBL/GenBank/DDBJ whole genome shotgun (WGS) entry which is preliminary data.</text>
</comment>
<dbReference type="AlphaFoldDB" id="A0A9D7XM91"/>
<evidence type="ECO:0000313" key="2">
    <source>
        <dbReference type="EMBL" id="MBK9981984.1"/>
    </source>
</evidence>
<dbReference type="Proteomes" id="UP000808337">
    <property type="component" value="Unassembled WGS sequence"/>
</dbReference>
<organism evidence="2 3">
    <name type="scientific">Candidatus Opimibacter skivensis</name>
    <dbReference type="NCBI Taxonomy" id="2982028"/>
    <lineage>
        <taxon>Bacteria</taxon>
        <taxon>Pseudomonadati</taxon>
        <taxon>Bacteroidota</taxon>
        <taxon>Saprospiria</taxon>
        <taxon>Saprospirales</taxon>
        <taxon>Saprospiraceae</taxon>
        <taxon>Candidatus Opimibacter</taxon>
    </lineage>
</organism>
<name>A0A9D7XM91_9BACT</name>
<gene>
    <name evidence="2" type="ORF">IPP15_06080</name>
</gene>
<evidence type="ECO:0000313" key="3">
    <source>
        <dbReference type="Proteomes" id="UP000808337"/>
    </source>
</evidence>
<accession>A0A9D7XM91</accession>